<evidence type="ECO:0000313" key="5">
    <source>
        <dbReference type="Proteomes" id="UP000022910"/>
    </source>
</evidence>
<dbReference type="PROSITE" id="PS00107">
    <property type="entry name" value="PROTEIN_KINASE_ATP"/>
    <property type="match status" value="1"/>
</dbReference>
<comment type="caution">
    <text evidence="4">The sequence shown here is derived from an EMBL/GenBank/DDBJ whole genome shotgun (WGS) entry which is preliminary data.</text>
</comment>
<dbReference type="Gene3D" id="1.25.40.10">
    <property type="entry name" value="Tetratricopeptide repeat domain"/>
    <property type="match status" value="2"/>
</dbReference>
<keyword evidence="1" id="KW-0067">ATP-binding</keyword>
<dbReference type="PROSITE" id="PS50011">
    <property type="entry name" value="PROTEIN_KINASE_DOM"/>
    <property type="match status" value="1"/>
</dbReference>
<keyword evidence="5" id="KW-1185">Reference proteome</keyword>
<dbReference type="SUPFAM" id="SSF81901">
    <property type="entry name" value="HCP-like"/>
    <property type="match status" value="1"/>
</dbReference>
<dbReference type="EMBL" id="JEMT01027402">
    <property type="protein sequence ID" value="EXX57345.1"/>
    <property type="molecule type" value="Genomic_DNA"/>
</dbReference>
<evidence type="ECO:0000256" key="2">
    <source>
        <dbReference type="SAM" id="Coils"/>
    </source>
</evidence>
<evidence type="ECO:0000313" key="4">
    <source>
        <dbReference type="EMBL" id="EXX57345.1"/>
    </source>
</evidence>
<dbReference type="Pfam" id="PF00069">
    <property type="entry name" value="Pkinase"/>
    <property type="match status" value="1"/>
</dbReference>
<dbReference type="Proteomes" id="UP000022910">
    <property type="component" value="Unassembled WGS sequence"/>
</dbReference>
<feature type="domain" description="Protein kinase" evidence="3">
    <location>
        <begin position="37"/>
        <end position="299"/>
    </location>
</feature>
<dbReference type="InterPro" id="IPR006597">
    <property type="entry name" value="Sel1-like"/>
</dbReference>
<dbReference type="GO" id="GO:0004674">
    <property type="term" value="F:protein serine/threonine kinase activity"/>
    <property type="evidence" value="ECO:0007669"/>
    <property type="project" value="TreeGrafter"/>
</dbReference>
<dbReference type="InterPro" id="IPR051681">
    <property type="entry name" value="Ser/Thr_Kinases-Pseudokinases"/>
</dbReference>
<evidence type="ECO:0000256" key="1">
    <source>
        <dbReference type="PROSITE-ProRule" id="PRU10141"/>
    </source>
</evidence>
<dbReference type="Gene3D" id="1.10.510.10">
    <property type="entry name" value="Transferase(Phosphotransferase) domain 1"/>
    <property type="match status" value="1"/>
</dbReference>
<dbReference type="OrthoDB" id="2338664at2759"/>
<dbReference type="Pfam" id="PF08238">
    <property type="entry name" value="Sel1"/>
    <property type="match status" value="5"/>
</dbReference>
<dbReference type="SMR" id="A0A015ISU8"/>
<proteinExistence type="predicted"/>
<dbReference type="InterPro" id="IPR011009">
    <property type="entry name" value="Kinase-like_dom_sf"/>
</dbReference>
<dbReference type="SMART" id="SM00671">
    <property type="entry name" value="SEL1"/>
    <property type="match status" value="5"/>
</dbReference>
<organism evidence="4 5">
    <name type="scientific">Rhizophagus irregularis (strain DAOM 197198w)</name>
    <name type="common">Glomus intraradices</name>
    <dbReference type="NCBI Taxonomy" id="1432141"/>
    <lineage>
        <taxon>Eukaryota</taxon>
        <taxon>Fungi</taxon>
        <taxon>Fungi incertae sedis</taxon>
        <taxon>Mucoromycota</taxon>
        <taxon>Glomeromycotina</taxon>
        <taxon>Glomeromycetes</taxon>
        <taxon>Glomerales</taxon>
        <taxon>Glomeraceae</taxon>
        <taxon>Rhizophagus</taxon>
    </lineage>
</organism>
<dbReference type="PRINTS" id="PR00109">
    <property type="entry name" value="TYRKINASE"/>
</dbReference>
<dbReference type="SUPFAM" id="SSF56112">
    <property type="entry name" value="Protein kinase-like (PK-like)"/>
    <property type="match status" value="1"/>
</dbReference>
<dbReference type="InterPro" id="IPR011990">
    <property type="entry name" value="TPR-like_helical_dom_sf"/>
</dbReference>
<feature type="binding site" evidence="1">
    <location>
        <position position="66"/>
    </location>
    <ligand>
        <name>ATP</name>
        <dbReference type="ChEBI" id="CHEBI:30616"/>
    </ligand>
</feature>
<dbReference type="InterPro" id="IPR017441">
    <property type="entry name" value="Protein_kinase_ATP_BS"/>
</dbReference>
<dbReference type="InterPro" id="IPR000719">
    <property type="entry name" value="Prot_kinase_dom"/>
</dbReference>
<sequence>MSILVKQTNNPIEKEWINWLNEAIKNDHIKYYEYEQFDKIKLIGSGAFSDVYRAKWKHTEKVFALKAFKNKGQQNIAFKEIINELKLQRKVDFHENIIRFLGISIWNEDYVMVMECAVDGNLRDYLEKNTLTWNKKIKLAYQLASAVSCLHDEGIVHRDLHSNNILINRRKIKIADFGLSKIIKESNDPLNIIGVIPYMDPVMFNNLKSELNDSVYYLDERSDVYSVGVLLWEIYSGQPPFHGRPYDNELALQILDGLREAHIPNTPVGYLRLYSKCWDGDPYKRPHIGQVAQILKALIPENDQNHKSSKDKDDINYKFFDEDLLDLQISDSDLTSDTVDLKISDKISMIIDLFIDITNEGKTRDQRRPVLDNYLLKNNITFEEVYEWLNNNPATDLNYIHNVGYNEIVDPNYIFFLGYLNFSGIGTTLNPDAAFKYFEKASSPPYQHSTAQYYFGICYEYGIGTKENKSNAFYWYRQAAHNGHAIAQYYMGNFFQFGVDKHYNRAFYYYDLSTKGGFSFGLNMLGYCYSEGIGTFIDKRRAFNLYFKAANMDNIIAQYNVAVCFDEGFGTNKDFTKAKEWYKKSANKGYDRARKKLDELSILKSEEEEIETQQQIIQHWNLNRGLSLDGSSIQPSKEPVLGEDGELDINVYKGEPIVYTNINEPDKSNLLSFNNKIGFNEALKQLDLCINFPVVEITYKADLLESFSTNEEHGHIFAKNFIAGGQLFIKNFKVFSSQVKQINILKFYLALTYNSAKNNSGIQFNSSHFDLMHFLPRIETSSGKEIRTPKELSNWMNDLYQNNIIEIISYNNIIPISKLTNETLTIDNVNENQLVDNFNERQPGIANFEDRLSLEEWIEEDLCRLISWIKDFHLLQGFIINKLHKIENSKKISINLTGIPQVNEIDNSYFEITNATTKLEEIFISNNIFSNKNIGTFPFLFIKNDDFNKKNINFVVKSEKYEILISKDNIKPSEEFNNAIEKAINSMKPFNELQNVFDEYGHLFPLRIIFGKSFKNIVNTNYFNNFEKIKLKLPIESLNAYSKNLNISYFITKEGKVIKEDEIYNRIQNINDEELEIIELDEIISLYDILELKQKRRIDAILSDNNQNNLKIIMTGITDLRNLNNNDSEHYKQINIEPSLNDENYEVFGTIISENNSKIDQKNISIKFGFYDVNGFFAIIKKLEETNIDISECYVLWMIIGNPLKLSIFSPINREIQVNCVKESIKIQHVRPIYSIKTPFLLSEKCSILINVTTDYESKNIIKLVEWSRNSITFQIINSTIKSEVQQDSSETNISMDLHICILSSDYKSLKIDCKNNNGSDEYFLDLFGYNLTKDNFNENLLNKFDIDPFIDGDIQVHLKGKPITSNFSKPLHQINFSKPIYYSKYITKSVIKK</sequence>
<reference evidence="4 5" key="1">
    <citation type="submission" date="2014-02" db="EMBL/GenBank/DDBJ databases">
        <title>Single nucleus genome sequencing reveals high similarity among nuclei of an endomycorrhizal fungus.</title>
        <authorList>
            <person name="Lin K."/>
            <person name="Geurts R."/>
            <person name="Zhang Z."/>
            <person name="Limpens E."/>
            <person name="Saunders D.G."/>
            <person name="Mu D."/>
            <person name="Pang E."/>
            <person name="Cao H."/>
            <person name="Cha H."/>
            <person name="Lin T."/>
            <person name="Zhou Q."/>
            <person name="Shang Y."/>
            <person name="Li Y."/>
            <person name="Ivanov S."/>
            <person name="Sharma T."/>
            <person name="Velzen R.V."/>
            <person name="Ruijter N.D."/>
            <person name="Aanen D.K."/>
            <person name="Win J."/>
            <person name="Kamoun S."/>
            <person name="Bisseling T."/>
            <person name="Huang S."/>
        </authorList>
    </citation>
    <scope>NUCLEOTIDE SEQUENCE [LARGE SCALE GENOMIC DNA]</scope>
    <source>
        <strain evidence="5">DAOM197198w</strain>
    </source>
</reference>
<name>A0A015ISU8_RHIIW</name>
<dbReference type="GO" id="GO:0005524">
    <property type="term" value="F:ATP binding"/>
    <property type="evidence" value="ECO:0007669"/>
    <property type="project" value="UniProtKB-UniRule"/>
</dbReference>
<dbReference type="PANTHER" id="PTHR44329">
    <property type="entry name" value="SERINE/THREONINE-PROTEIN KINASE TNNI3K-RELATED"/>
    <property type="match status" value="1"/>
</dbReference>
<evidence type="ECO:0000259" key="3">
    <source>
        <dbReference type="PROSITE" id="PS50011"/>
    </source>
</evidence>
<protein>
    <submittedName>
        <fullName evidence="4">Cdc15p</fullName>
    </submittedName>
</protein>
<gene>
    <name evidence="4" type="ORF">RirG_208140</name>
</gene>
<keyword evidence="2" id="KW-0175">Coiled coil</keyword>
<accession>A0A015ISU8</accession>
<keyword evidence="1" id="KW-0547">Nucleotide-binding</keyword>
<dbReference type="HOGENOM" id="CLU_002764_1_0_1"/>
<feature type="coiled-coil region" evidence="2">
    <location>
        <begin position="590"/>
        <end position="623"/>
    </location>
</feature>
<dbReference type="InterPro" id="IPR001245">
    <property type="entry name" value="Ser-Thr/Tyr_kinase_cat_dom"/>
</dbReference>